<dbReference type="Proteomes" id="UP000238701">
    <property type="component" value="Unassembled WGS sequence"/>
</dbReference>
<dbReference type="Pfam" id="PF00682">
    <property type="entry name" value="HMGL-like"/>
    <property type="match status" value="1"/>
</dbReference>
<evidence type="ECO:0000259" key="2">
    <source>
        <dbReference type="PROSITE" id="PS50991"/>
    </source>
</evidence>
<feature type="domain" description="Pyruvate carboxyltransferase" evidence="2">
    <location>
        <begin position="24"/>
        <end position="291"/>
    </location>
</feature>
<dbReference type="EC" id="2.3.3.13" evidence="3"/>
<dbReference type="PANTHER" id="PTHR10277">
    <property type="entry name" value="HOMOCITRATE SYNTHASE-RELATED"/>
    <property type="match status" value="1"/>
</dbReference>
<proteinExistence type="predicted"/>
<dbReference type="GO" id="GO:0003852">
    <property type="term" value="F:2-isopropylmalate synthase activity"/>
    <property type="evidence" value="ECO:0007669"/>
    <property type="project" value="UniProtKB-EC"/>
</dbReference>
<reference evidence="4" key="1">
    <citation type="submission" date="2018-02" db="EMBL/GenBank/DDBJ databases">
        <authorList>
            <person name="Hausmann B."/>
        </authorList>
    </citation>
    <scope>NUCLEOTIDE SEQUENCE [LARGE SCALE GENOMIC DNA]</scope>
    <source>
        <strain evidence="4">Peat soil MAG SbA1</strain>
    </source>
</reference>
<gene>
    <name evidence="3" type="primary">leuA</name>
    <name evidence="3" type="ORF">SBA1_340050</name>
</gene>
<accession>A0A2U3KMX7</accession>
<sequence>MNTSDLIYDWNNILPPGMKHPGPVLLNDESLRDGLQSPSVRDPSVPEKIEILHLMEALGIDFLDLGLPGAGPRAVEAVTALAREIVAHKMKIRANCAARTHENDIRPIAEIVQKTGLRIEAATFIGSSPIRRFTEGWTDDFLLHTTEKAIKYAVSLGLDVMYVTEDTSRCDPETVKRLYSTAINCGARAICICDTAGHATPMGALALVRFVIEEVVKPSGEKIRVDWHGHSDRGLSIANSIAAIIAGANCVHGCAIGLGERVGNTQIDQMLVNLKLMGIPPWDQQDLTRLKAYCQAVSRATGVPIPKNYPVVGDDAFRTATGVHAAAIIKAYHKNDVVLANTVYSGVPSHVFGLDQIIDVGPMSGKSNILFWLERHDIRATDDIVDRIYQRAKQSDHTLTDAEIMEGVDAGVKPR</sequence>
<keyword evidence="3" id="KW-0808">Transferase</keyword>
<dbReference type="PROSITE" id="PS50991">
    <property type="entry name" value="PYR_CT"/>
    <property type="match status" value="1"/>
</dbReference>
<organism evidence="3 4">
    <name type="scientific">Candidatus Sulfotelmatobacter kueseliae</name>
    <dbReference type="NCBI Taxonomy" id="2042962"/>
    <lineage>
        <taxon>Bacteria</taxon>
        <taxon>Pseudomonadati</taxon>
        <taxon>Acidobacteriota</taxon>
        <taxon>Terriglobia</taxon>
        <taxon>Terriglobales</taxon>
        <taxon>Candidatus Korobacteraceae</taxon>
        <taxon>Candidatus Sulfotelmatobacter</taxon>
    </lineage>
</organism>
<dbReference type="InterPro" id="IPR050073">
    <property type="entry name" value="2-IPM_HCS-like"/>
</dbReference>
<dbReference type="GO" id="GO:0009098">
    <property type="term" value="P:L-leucine biosynthetic process"/>
    <property type="evidence" value="ECO:0007669"/>
    <property type="project" value="TreeGrafter"/>
</dbReference>
<dbReference type="AlphaFoldDB" id="A0A2U3KMX7"/>
<dbReference type="PANTHER" id="PTHR10277:SF9">
    <property type="entry name" value="2-ISOPROPYLMALATE SYNTHASE 1, CHLOROPLASTIC-RELATED"/>
    <property type="match status" value="1"/>
</dbReference>
<dbReference type="SUPFAM" id="SSF51569">
    <property type="entry name" value="Aldolase"/>
    <property type="match status" value="1"/>
</dbReference>
<evidence type="ECO:0000256" key="1">
    <source>
        <dbReference type="ARBA" id="ARBA00023211"/>
    </source>
</evidence>
<keyword evidence="1" id="KW-0464">Manganese</keyword>
<dbReference type="EMBL" id="OMOD01000127">
    <property type="protein sequence ID" value="SPF41009.1"/>
    <property type="molecule type" value="Genomic_DNA"/>
</dbReference>
<dbReference type="InterPro" id="IPR013785">
    <property type="entry name" value="Aldolase_TIM"/>
</dbReference>
<dbReference type="OrthoDB" id="9804858at2"/>
<name>A0A2U3KMX7_9BACT</name>
<evidence type="ECO:0000313" key="3">
    <source>
        <dbReference type="EMBL" id="SPF41009.1"/>
    </source>
</evidence>
<evidence type="ECO:0000313" key="4">
    <source>
        <dbReference type="Proteomes" id="UP000238701"/>
    </source>
</evidence>
<keyword evidence="3" id="KW-0012">Acyltransferase</keyword>
<protein>
    <submittedName>
        <fullName evidence="3">2-isopropylmalate synthase</fullName>
        <ecNumber evidence="3">2.3.3.13</ecNumber>
    </submittedName>
</protein>
<dbReference type="Gene3D" id="3.20.20.70">
    <property type="entry name" value="Aldolase class I"/>
    <property type="match status" value="1"/>
</dbReference>
<dbReference type="InterPro" id="IPR000891">
    <property type="entry name" value="PYR_CT"/>
</dbReference>